<dbReference type="Proteomes" id="UP001199054">
    <property type="component" value="Unassembled WGS sequence"/>
</dbReference>
<evidence type="ECO:0000256" key="2">
    <source>
        <dbReference type="ARBA" id="ARBA00005896"/>
    </source>
</evidence>
<dbReference type="InterPro" id="IPR051323">
    <property type="entry name" value="AtsK-like"/>
</dbReference>
<dbReference type="RefSeq" id="WP_226724628.1">
    <property type="nucleotide sequence ID" value="NZ_JAJAUY010000005.1"/>
</dbReference>
<feature type="domain" description="TauD/TfdA-like" evidence="7">
    <location>
        <begin position="3"/>
        <end position="262"/>
    </location>
</feature>
<accession>A0ABS8B0V0</accession>
<evidence type="ECO:0000259" key="7">
    <source>
        <dbReference type="Pfam" id="PF02668"/>
    </source>
</evidence>
<dbReference type="Pfam" id="PF02668">
    <property type="entry name" value="TauD"/>
    <property type="match status" value="1"/>
</dbReference>
<sequence length="290" mass="31423">MVRRLAGFIGAELEGVDASAPLSEETVATVRSALLAHKVIFMRGQSLDYESLSAFAGRFGPLTPGHPIYQAPADQPHVRVMDSRGDGTRANYWHTDLTFIEAPPAFAFLHNLVCPPVGGDTIWANTAAAYAALPPELKALANDMRVVHSNNSDYTEATYAHNPRARAEYISHIIEANHPAVRVHPETGEPSLLLGGFARSVAGHRPRAGRDVIGVLEDYATQPEFTVRWKWQAGDVAIWDNQATMHYAVLDYGTQHRSGIRVTVQGEAPLGLDGRKGFALSSPLDPDAAA</sequence>
<keyword evidence="4 8" id="KW-0223">Dioxygenase</keyword>
<evidence type="ECO:0000256" key="6">
    <source>
        <dbReference type="ARBA" id="ARBA00023004"/>
    </source>
</evidence>
<evidence type="ECO:0000313" key="9">
    <source>
        <dbReference type="Proteomes" id="UP001199054"/>
    </source>
</evidence>
<gene>
    <name evidence="8" type="ORF">LG632_02370</name>
</gene>
<dbReference type="Gene3D" id="3.60.130.10">
    <property type="entry name" value="Clavaminate synthase-like"/>
    <property type="match status" value="1"/>
</dbReference>
<reference evidence="8 9" key="1">
    <citation type="submission" date="2021-10" db="EMBL/GenBank/DDBJ databases">
        <title>Streptomyces sp. strain SMC 277, a novel streptomycete isolated from soil.</title>
        <authorList>
            <person name="Chanama M."/>
        </authorList>
    </citation>
    <scope>NUCLEOTIDE SEQUENCE [LARGE SCALE GENOMIC DNA]</scope>
    <source>
        <strain evidence="8 9">SMC 277</strain>
    </source>
</reference>
<evidence type="ECO:0000256" key="3">
    <source>
        <dbReference type="ARBA" id="ARBA00022723"/>
    </source>
</evidence>
<proteinExistence type="inferred from homology"/>
<keyword evidence="3" id="KW-0479">Metal-binding</keyword>
<evidence type="ECO:0000256" key="5">
    <source>
        <dbReference type="ARBA" id="ARBA00023002"/>
    </source>
</evidence>
<dbReference type="PANTHER" id="PTHR30468:SF5">
    <property type="entry name" value="ALPHA-KETOGLUTARATE-DEPENDENT SULFATE ESTER DIOXYGENASE"/>
    <property type="match status" value="1"/>
</dbReference>
<comment type="cofactor">
    <cofactor evidence="1">
        <name>Fe(2+)</name>
        <dbReference type="ChEBI" id="CHEBI:29033"/>
    </cofactor>
</comment>
<keyword evidence="6" id="KW-0408">Iron</keyword>
<dbReference type="InterPro" id="IPR003819">
    <property type="entry name" value="TauD/TfdA-like"/>
</dbReference>
<protein>
    <submittedName>
        <fullName evidence="8">TauD/TfdA family dioxygenase</fullName>
    </submittedName>
</protein>
<dbReference type="PANTHER" id="PTHR30468">
    <property type="entry name" value="ALPHA-KETOGLUTARATE-DEPENDENT SULFONATE DIOXYGENASE"/>
    <property type="match status" value="1"/>
</dbReference>
<comment type="similarity">
    <text evidence="2">Belongs to the TfdA dioxygenase family.</text>
</comment>
<dbReference type="SUPFAM" id="SSF51197">
    <property type="entry name" value="Clavaminate synthase-like"/>
    <property type="match status" value="1"/>
</dbReference>
<evidence type="ECO:0000256" key="4">
    <source>
        <dbReference type="ARBA" id="ARBA00022964"/>
    </source>
</evidence>
<dbReference type="InterPro" id="IPR042098">
    <property type="entry name" value="TauD-like_sf"/>
</dbReference>
<evidence type="ECO:0000313" key="8">
    <source>
        <dbReference type="EMBL" id="MCB5178235.1"/>
    </source>
</evidence>
<comment type="caution">
    <text evidence="8">The sequence shown here is derived from an EMBL/GenBank/DDBJ whole genome shotgun (WGS) entry which is preliminary data.</text>
</comment>
<name>A0ABS8B0V0_9ACTN</name>
<keyword evidence="9" id="KW-1185">Reference proteome</keyword>
<dbReference type="GO" id="GO:0051213">
    <property type="term" value="F:dioxygenase activity"/>
    <property type="evidence" value="ECO:0007669"/>
    <property type="project" value="UniProtKB-KW"/>
</dbReference>
<dbReference type="EMBL" id="JAJAUY010000005">
    <property type="protein sequence ID" value="MCB5178235.1"/>
    <property type="molecule type" value="Genomic_DNA"/>
</dbReference>
<evidence type="ECO:0000256" key="1">
    <source>
        <dbReference type="ARBA" id="ARBA00001954"/>
    </source>
</evidence>
<keyword evidence="5" id="KW-0560">Oxidoreductase</keyword>
<organism evidence="8 9">
    <name type="scientific">Streptomyces antimicrobicus</name>
    <dbReference type="NCBI Taxonomy" id="2883108"/>
    <lineage>
        <taxon>Bacteria</taxon>
        <taxon>Bacillati</taxon>
        <taxon>Actinomycetota</taxon>
        <taxon>Actinomycetes</taxon>
        <taxon>Kitasatosporales</taxon>
        <taxon>Streptomycetaceae</taxon>
        <taxon>Streptomyces</taxon>
    </lineage>
</organism>